<sequence>MEWIVAQRHRLRSLFGSFFGPEVVTAVLELARPALRLTAARAAPLTGTRLGGDPVLPAGADWPSWAGRPLDFLGVIDFAELAAVLRLPELPAAGSAAFYYAAGTPRPWGDDPAQRDGWRVVVGGGLERTGSAAGPVLPLSAEPFLSLPAPQEPVLARLEADYAGVLPVYEQLYAAWAQFVWPDEPMHQVGGWPALVLPPMTEDDRSPLLQLDSDERLGWHWGDPGRIFFRIRENEPVDHAWLTLQAR</sequence>
<dbReference type="Pfam" id="PF09234">
    <property type="entry name" value="DUF1963"/>
    <property type="match status" value="1"/>
</dbReference>
<evidence type="ECO:0000313" key="1">
    <source>
        <dbReference type="EMBL" id="RAY12493.1"/>
    </source>
</evidence>
<dbReference type="SUPFAM" id="SSF103032">
    <property type="entry name" value="Hypothetical protein YwqG"/>
    <property type="match status" value="1"/>
</dbReference>
<accession>A0A365H2P6</accession>
<organism evidence="1 2">
    <name type="scientific">Actinomadura craniellae</name>
    <dbReference type="NCBI Taxonomy" id="2231787"/>
    <lineage>
        <taxon>Bacteria</taxon>
        <taxon>Bacillati</taxon>
        <taxon>Actinomycetota</taxon>
        <taxon>Actinomycetes</taxon>
        <taxon>Streptosporangiales</taxon>
        <taxon>Thermomonosporaceae</taxon>
        <taxon>Actinomadura</taxon>
    </lineage>
</organism>
<dbReference type="AlphaFoldDB" id="A0A365H2P6"/>
<name>A0A365H2P6_9ACTN</name>
<dbReference type="InterPro" id="IPR035948">
    <property type="entry name" value="YwqG-like_sf"/>
</dbReference>
<dbReference type="Gene3D" id="2.30.320.10">
    <property type="entry name" value="YwqG-like"/>
    <property type="match status" value="1"/>
</dbReference>
<dbReference type="OrthoDB" id="5244896at2"/>
<comment type="caution">
    <text evidence="1">The sequence shown here is derived from an EMBL/GenBank/DDBJ whole genome shotgun (WGS) entry which is preliminary data.</text>
</comment>
<dbReference type="RefSeq" id="WP_111870550.1">
    <property type="nucleotide sequence ID" value="NZ_QLYX01000013.1"/>
</dbReference>
<dbReference type="PANTHER" id="PTHR36436">
    <property type="entry name" value="SLL5081 PROTEIN"/>
    <property type="match status" value="1"/>
</dbReference>
<gene>
    <name evidence="1" type="ORF">DPM19_25505</name>
</gene>
<dbReference type="Proteomes" id="UP000251891">
    <property type="component" value="Unassembled WGS sequence"/>
</dbReference>
<reference evidence="1 2" key="1">
    <citation type="submission" date="2018-06" db="EMBL/GenBank/DDBJ databases">
        <title>Actinomadura craniellae sp. nov. isolated from marine sponge Craniella sp.</title>
        <authorList>
            <person name="Li L."/>
            <person name="Xu Q.H."/>
            <person name="Lin H.W."/>
            <person name="Lu Y.H."/>
        </authorList>
    </citation>
    <scope>NUCLEOTIDE SEQUENCE [LARGE SCALE GENOMIC DNA]</scope>
    <source>
        <strain evidence="1 2">LHW63021</strain>
    </source>
</reference>
<evidence type="ECO:0008006" key="3">
    <source>
        <dbReference type="Google" id="ProtNLM"/>
    </source>
</evidence>
<dbReference type="EMBL" id="QLYX01000013">
    <property type="protein sequence ID" value="RAY12493.1"/>
    <property type="molecule type" value="Genomic_DNA"/>
</dbReference>
<dbReference type="PANTHER" id="PTHR36436:SF6">
    <property type="entry name" value="SLL5081 PROTEIN"/>
    <property type="match status" value="1"/>
</dbReference>
<keyword evidence="2" id="KW-1185">Reference proteome</keyword>
<proteinExistence type="predicted"/>
<protein>
    <recommendedName>
        <fullName evidence="3">DUF1963 domain-containing protein</fullName>
    </recommendedName>
</protein>
<evidence type="ECO:0000313" key="2">
    <source>
        <dbReference type="Proteomes" id="UP000251891"/>
    </source>
</evidence>
<dbReference type="InterPro" id="IPR015315">
    <property type="entry name" value="DUF1963"/>
</dbReference>